<dbReference type="Proteomes" id="UP000829364">
    <property type="component" value="Chromosome 2"/>
</dbReference>
<evidence type="ECO:0000256" key="5">
    <source>
        <dbReference type="ARBA" id="ARBA00023008"/>
    </source>
</evidence>
<name>A0A9Q8QAM3_9HYPO</name>
<evidence type="ECO:0000256" key="3">
    <source>
        <dbReference type="ARBA" id="ARBA00022729"/>
    </source>
</evidence>
<dbReference type="InterPro" id="IPR033138">
    <property type="entry name" value="Cu_oxidase_CS"/>
</dbReference>
<evidence type="ECO:0000259" key="8">
    <source>
        <dbReference type="Pfam" id="PF00394"/>
    </source>
</evidence>
<dbReference type="InterPro" id="IPR011706">
    <property type="entry name" value="Cu-oxidase_C"/>
</dbReference>
<dbReference type="RefSeq" id="XP_047838917.1">
    <property type="nucleotide sequence ID" value="XM_047982947.1"/>
</dbReference>
<feature type="domain" description="Plastocyanin-like" evidence="8">
    <location>
        <begin position="235"/>
        <end position="361"/>
    </location>
</feature>
<feature type="domain" description="Plastocyanin-like" evidence="10">
    <location>
        <begin position="96"/>
        <end position="216"/>
    </location>
</feature>
<evidence type="ECO:0000259" key="9">
    <source>
        <dbReference type="Pfam" id="PF07731"/>
    </source>
</evidence>
<dbReference type="KEGG" id="ptkz:JDV02_001970"/>
<dbReference type="PROSITE" id="PS00079">
    <property type="entry name" value="MULTICOPPER_OXIDASE1"/>
    <property type="match status" value="1"/>
</dbReference>
<dbReference type="PANTHER" id="PTHR11709">
    <property type="entry name" value="MULTI-COPPER OXIDASE"/>
    <property type="match status" value="1"/>
</dbReference>
<dbReference type="InterPro" id="IPR002355">
    <property type="entry name" value="Cu_oxidase_Cu_BS"/>
</dbReference>
<evidence type="ECO:0000259" key="10">
    <source>
        <dbReference type="Pfam" id="PF07732"/>
    </source>
</evidence>
<dbReference type="InterPro" id="IPR008972">
    <property type="entry name" value="Cupredoxin"/>
</dbReference>
<dbReference type="AlphaFoldDB" id="A0A9Q8QAM3"/>
<dbReference type="Pfam" id="PF00394">
    <property type="entry name" value="Cu-oxidase"/>
    <property type="match status" value="1"/>
</dbReference>
<dbReference type="GeneID" id="72063931"/>
<feature type="region of interest" description="Disordered" evidence="7">
    <location>
        <begin position="49"/>
        <end position="68"/>
    </location>
</feature>
<dbReference type="SUPFAM" id="SSF49503">
    <property type="entry name" value="Cupredoxins"/>
    <property type="match status" value="3"/>
</dbReference>
<keyword evidence="6" id="KW-0325">Glycoprotein</keyword>
<dbReference type="Pfam" id="PF07732">
    <property type="entry name" value="Cu-oxidase_3"/>
    <property type="match status" value="1"/>
</dbReference>
<keyword evidence="12" id="KW-1185">Reference proteome</keyword>
<keyword evidence="2" id="KW-0479">Metal-binding</keyword>
<evidence type="ECO:0000256" key="6">
    <source>
        <dbReference type="ARBA" id="ARBA00023180"/>
    </source>
</evidence>
<reference evidence="11" key="1">
    <citation type="submission" date="2021-11" db="EMBL/GenBank/DDBJ databases">
        <title>Purpureocillium_takamizusanense_genome.</title>
        <authorList>
            <person name="Nguyen N.-H."/>
        </authorList>
    </citation>
    <scope>NUCLEOTIDE SEQUENCE</scope>
    <source>
        <strain evidence="11">PT3</strain>
    </source>
</reference>
<dbReference type="GO" id="GO:0005507">
    <property type="term" value="F:copper ion binding"/>
    <property type="evidence" value="ECO:0007669"/>
    <property type="project" value="InterPro"/>
</dbReference>
<dbReference type="GO" id="GO:0016491">
    <property type="term" value="F:oxidoreductase activity"/>
    <property type="evidence" value="ECO:0007669"/>
    <property type="project" value="UniProtKB-KW"/>
</dbReference>
<evidence type="ECO:0000256" key="1">
    <source>
        <dbReference type="ARBA" id="ARBA00010609"/>
    </source>
</evidence>
<dbReference type="PROSITE" id="PS00080">
    <property type="entry name" value="MULTICOPPER_OXIDASE2"/>
    <property type="match status" value="1"/>
</dbReference>
<gene>
    <name evidence="11" type="ORF">JDV02_001970</name>
</gene>
<accession>A0A9Q8QAM3</accession>
<keyword evidence="3" id="KW-0732">Signal</keyword>
<dbReference type="EMBL" id="CP086355">
    <property type="protein sequence ID" value="UNI15436.1"/>
    <property type="molecule type" value="Genomic_DNA"/>
</dbReference>
<evidence type="ECO:0000256" key="4">
    <source>
        <dbReference type="ARBA" id="ARBA00023002"/>
    </source>
</evidence>
<comment type="similarity">
    <text evidence="1">Belongs to the multicopper oxidase family.</text>
</comment>
<dbReference type="CDD" id="cd04205">
    <property type="entry name" value="CuRO_2_LCC_like"/>
    <property type="match status" value="1"/>
</dbReference>
<dbReference type="PANTHER" id="PTHR11709:SF394">
    <property type="entry name" value="FI03373P-RELATED"/>
    <property type="match status" value="1"/>
</dbReference>
<feature type="domain" description="Plastocyanin-like" evidence="9">
    <location>
        <begin position="552"/>
        <end position="639"/>
    </location>
</feature>
<evidence type="ECO:0000313" key="12">
    <source>
        <dbReference type="Proteomes" id="UP000829364"/>
    </source>
</evidence>
<dbReference type="InterPro" id="IPR011707">
    <property type="entry name" value="Cu-oxidase-like_N"/>
</dbReference>
<dbReference type="InterPro" id="IPR001117">
    <property type="entry name" value="Cu-oxidase_2nd"/>
</dbReference>
<keyword evidence="5" id="KW-0186">Copper</keyword>
<organism evidence="11 12">
    <name type="scientific">Purpureocillium takamizusanense</name>
    <dbReference type="NCBI Taxonomy" id="2060973"/>
    <lineage>
        <taxon>Eukaryota</taxon>
        <taxon>Fungi</taxon>
        <taxon>Dikarya</taxon>
        <taxon>Ascomycota</taxon>
        <taxon>Pezizomycotina</taxon>
        <taxon>Sordariomycetes</taxon>
        <taxon>Hypocreomycetidae</taxon>
        <taxon>Hypocreales</taxon>
        <taxon>Ophiocordycipitaceae</taxon>
        <taxon>Purpureocillium</taxon>
    </lineage>
</organism>
<dbReference type="Gene3D" id="2.60.40.420">
    <property type="entry name" value="Cupredoxins - blue copper proteins"/>
    <property type="match status" value="4"/>
</dbReference>
<dbReference type="OrthoDB" id="2121828at2759"/>
<dbReference type="Pfam" id="PF07731">
    <property type="entry name" value="Cu-oxidase_2"/>
    <property type="match status" value="1"/>
</dbReference>
<proteinExistence type="inferred from homology"/>
<evidence type="ECO:0000256" key="2">
    <source>
        <dbReference type="ARBA" id="ARBA00022723"/>
    </source>
</evidence>
<protein>
    <submittedName>
        <fullName evidence="11">Uncharacterized protein</fullName>
    </submittedName>
</protein>
<keyword evidence="4" id="KW-0560">Oxidoreductase</keyword>
<dbReference type="InterPro" id="IPR045087">
    <property type="entry name" value="Cu-oxidase_fam"/>
</dbReference>
<evidence type="ECO:0000313" key="11">
    <source>
        <dbReference type="EMBL" id="UNI15436.1"/>
    </source>
</evidence>
<sequence length="655" mass="71522">MRQSGKPPAPARAGRLLLLVFLGGLVAVSTSVFLVYAFSSRVVSLAVEHDEAGARPPSTPASGDAKPARVDDGFTLHPEDHVYREAKTIYLDWNITQGLRAPDGVVKTVYLINGQFPGPLVEARSGDELVVNVHNHVDRASAEEGVAVHWHGLTMKGANDMDGVVALTQCAIPASANLTYRFHIDDSQSGTYWYHAHSGVQRADGLFGGLVVHKPANTKDARNELATHSYDAEQLLLVGDWYHRSAVDVLEWFEDPNHYMYEPAPDSMLINGRGSYNCSMAVKAWPVNCSSVAMPETVLRDRRVRLRVVNTGVSAGITLSLSEGSMQVITVDGGHAVANDTHAARSIGVLYPGERMDVIVQQASGTTARARSEQGAKLIVTLDKENMNLHNFALTPEQEFPLSWTSPSVPERRHEEGVAASELNLNDLRGAPLGSSPTGLAEPAETAVLYSAMTIRGANHNRPVATVNHTSWVVSEPHKPPLLALDRAQWVDAIKQPTSAQKLKVPWIKETGEERWMELVLNNYDDKGHPFHLVSFPAPAPPFGPRLIISQHGYSFYVVRSQTATMGLNRGYNPFDKQQAEAVAAEVDTKTPLRKDTVYVPSMGYVVLRFALDNNGLWLLHCHVLWHQAVGMGIVLQVGDIDAGAKQRAGQRCLA</sequence>
<evidence type="ECO:0000256" key="7">
    <source>
        <dbReference type="SAM" id="MobiDB-lite"/>
    </source>
</evidence>